<dbReference type="SUPFAM" id="SSF51556">
    <property type="entry name" value="Metallo-dependent hydrolases"/>
    <property type="match status" value="1"/>
</dbReference>
<dbReference type="InterPro" id="IPR032466">
    <property type="entry name" value="Metal_Hydrolase"/>
</dbReference>
<evidence type="ECO:0000259" key="1">
    <source>
        <dbReference type="Pfam" id="PF04909"/>
    </source>
</evidence>
<feature type="domain" description="Amidohydrolase-related" evidence="1">
    <location>
        <begin position="27"/>
        <end position="264"/>
    </location>
</feature>
<keyword evidence="3" id="KW-1185">Reference proteome</keyword>
<protein>
    <recommendedName>
        <fullName evidence="1">Amidohydrolase-related domain-containing protein</fullName>
    </recommendedName>
</protein>
<dbReference type="Pfam" id="PF04909">
    <property type="entry name" value="Amidohydro_2"/>
    <property type="match status" value="1"/>
</dbReference>
<organism evidence="2 3">
    <name type="scientific">Paenibacillus nasutitermitis</name>
    <dbReference type="NCBI Taxonomy" id="1652958"/>
    <lineage>
        <taxon>Bacteria</taxon>
        <taxon>Bacillati</taxon>
        <taxon>Bacillota</taxon>
        <taxon>Bacilli</taxon>
        <taxon>Bacillales</taxon>
        <taxon>Paenibacillaceae</taxon>
        <taxon>Paenibacillus</taxon>
    </lineage>
</organism>
<dbReference type="RefSeq" id="WP_188989380.1">
    <property type="nucleotide sequence ID" value="NZ_BMHP01000001.1"/>
</dbReference>
<name>A0A917DN77_9BACL</name>
<evidence type="ECO:0000313" key="2">
    <source>
        <dbReference type="EMBL" id="GGD53159.1"/>
    </source>
</evidence>
<dbReference type="EMBL" id="BMHP01000001">
    <property type="protein sequence ID" value="GGD53159.1"/>
    <property type="molecule type" value="Genomic_DNA"/>
</dbReference>
<sequence length="350" mass="40451">MALFEIKDVDKIFYEEKLRDFLPERMIDIHTHVWLDSFRIHAANAPVRAVRWPSLVAKDNSVEDLFETFNLMFPGKEVTPLLFSQVSLVYDVEAGNDYVKECAAKYKLPSLMVTRPELSASEFEEGIERGGFLGCKVYLNFAKPYIPEKEIRIYDFLPPHHLEILNKRGWMAMLHIPRDGRLKDPVNLAQMLEIEKKYPSLKLIIAHVGRAYCPEDVGNAFEILAETKNMVFDFSANTNTYVFEQLIKAVGPKRILFGSDLPILRMRTRRICENGNYVNLIPKGLYGDVSGDIHMREVEGEEAEKLTFFMYEEIDAFRLAAESQGLNKSHIEDIFYNNAKTIIDLIEERR</sequence>
<dbReference type="GO" id="GO:0016787">
    <property type="term" value="F:hydrolase activity"/>
    <property type="evidence" value="ECO:0007669"/>
    <property type="project" value="InterPro"/>
</dbReference>
<reference evidence="2" key="2">
    <citation type="submission" date="2020-09" db="EMBL/GenBank/DDBJ databases">
        <authorList>
            <person name="Sun Q."/>
            <person name="Zhou Y."/>
        </authorList>
    </citation>
    <scope>NUCLEOTIDE SEQUENCE</scope>
    <source>
        <strain evidence="2">CGMCC 1.15178</strain>
    </source>
</reference>
<dbReference type="Gene3D" id="3.20.20.140">
    <property type="entry name" value="Metal-dependent hydrolases"/>
    <property type="match status" value="1"/>
</dbReference>
<dbReference type="AlphaFoldDB" id="A0A917DN77"/>
<gene>
    <name evidence="2" type="ORF">GCM10010911_08390</name>
</gene>
<dbReference type="InterPro" id="IPR006680">
    <property type="entry name" value="Amidohydro-rel"/>
</dbReference>
<evidence type="ECO:0000313" key="3">
    <source>
        <dbReference type="Proteomes" id="UP000612456"/>
    </source>
</evidence>
<proteinExistence type="predicted"/>
<accession>A0A917DN77</accession>
<dbReference type="Proteomes" id="UP000612456">
    <property type="component" value="Unassembled WGS sequence"/>
</dbReference>
<comment type="caution">
    <text evidence="2">The sequence shown here is derived from an EMBL/GenBank/DDBJ whole genome shotgun (WGS) entry which is preliminary data.</text>
</comment>
<reference evidence="2" key="1">
    <citation type="journal article" date="2014" name="Int. J. Syst. Evol. Microbiol.">
        <title>Complete genome sequence of Corynebacterium casei LMG S-19264T (=DSM 44701T), isolated from a smear-ripened cheese.</title>
        <authorList>
            <consortium name="US DOE Joint Genome Institute (JGI-PGF)"/>
            <person name="Walter F."/>
            <person name="Albersmeier A."/>
            <person name="Kalinowski J."/>
            <person name="Ruckert C."/>
        </authorList>
    </citation>
    <scope>NUCLEOTIDE SEQUENCE</scope>
    <source>
        <strain evidence="2">CGMCC 1.15178</strain>
    </source>
</reference>